<proteinExistence type="predicted"/>
<organism evidence="1 2">
    <name type="scientific">Pistacia integerrima</name>
    <dbReference type="NCBI Taxonomy" id="434235"/>
    <lineage>
        <taxon>Eukaryota</taxon>
        <taxon>Viridiplantae</taxon>
        <taxon>Streptophyta</taxon>
        <taxon>Embryophyta</taxon>
        <taxon>Tracheophyta</taxon>
        <taxon>Spermatophyta</taxon>
        <taxon>Magnoliopsida</taxon>
        <taxon>eudicotyledons</taxon>
        <taxon>Gunneridae</taxon>
        <taxon>Pentapetalae</taxon>
        <taxon>rosids</taxon>
        <taxon>malvids</taxon>
        <taxon>Sapindales</taxon>
        <taxon>Anacardiaceae</taxon>
        <taxon>Pistacia</taxon>
    </lineage>
</organism>
<dbReference type="EMBL" id="CM047738">
    <property type="protein sequence ID" value="KAJ0046145.1"/>
    <property type="molecule type" value="Genomic_DNA"/>
</dbReference>
<comment type="caution">
    <text evidence="1">The sequence shown here is derived from an EMBL/GenBank/DDBJ whole genome shotgun (WGS) entry which is preliminary data.</text>
</comment>
<sequence>METPSFVSKARTAFHSAAAKAERVFTDFKSDRDYDKTSPSLQDESQSKDHNEAKHSNTRWRPAPLGIKQDWQGRIRNIRIGRRGAEEPEKVDNTTMAAPFYDENLYILNMKNDVEAKARQI</sequence>
<evidence type="ECO:0000313" key="1">
    <source>
        <dbReference type="EMBL" id="KAJ0046145.1"/>
    </source>
</evidence>
<evidence type="ECO:0000313" key="2">
    <source>
        <dbReference type="Proteomes" id="UP001163603"/>
    </source>
</evidence>
<keyword evidence="2" id="KW-1185">Reference proteome</keyword>
<reference evidence="2" key="1">
    <citation type="journal article" date="2023" name="G3 (Bethesda)">
        <title>Genome assembly and association tests identify interacting loci associated with vigor, precocity, and sex in interspecific pistachio rootstocks.</title>
        <authorList>
            <person name="Palmer W."/>
            <person name="Jacygrad E."/>
            <person name="Sagayaradj S."/>
            <person name="Cavanaugh K."/>
            <person name="Han R."/>
            <person name="Bertier L."/>
            <person name="Beede B."/>
            <person name="Kafkas S."/>
            <person name="Golino D."/>
            <person name="Preece J."/>
            <person name="Michelmore R."/>
        </authorList>
    </citation>
    <scope>NUCLEOTIDE SEQUENCE [LARGE SCALE GENOMIC DNA]</scope>
</reference>
<gene>
    <name evidence="1" type="ORF">Pint_04102</name>
</gene>
<protein>
    <submittedName>
        <fullName evidence="1">Uncharacterized protein</fullName>
    </submittedName>
</protein>
<dbReference type="Proteomes" id="UP001163603">
    <property type="component" value="Chromosome 3"/>
</dbReference>
<accession>A0ACC0Z6Z5</accession>
<name>A0ACC0Z6Z5_9ROSI</name>